<comment type="subcellular location">
    <subcellularLocation>
        <location evidence="2">Cytoplasm</location>
    </subcellularLocation>
</comment>
<dbReference type="NCBIfam" id="NF003842">
    <property type="entry name" value="PRK05421.1-4"/>
    <property type="match status" value="1"/>
</dbReference>
<dbReference type="GO" id="GO:0005737">
    <property type="term" value="C:cytoplasm"/>
    <property type="evidence" value="ECO:0007669"/>
    <property type="project" value="UniProtKB-SubCell"/>
</dbReference>
<dbReference type="RefSeq" id="WP_055466477.1">
    <property type="nucleotide sequence ID" value="NZ_LKHS01000013.1"/>
</dbReference>
<evidence type="ECO:0000313" key="5">
    <source>
        <dbReference type="Proteomes" id="UP000051221"/>
    </source>
</evidence>
<gene>
    <name evidence="4" type="ORF">AMR76_14665</name>
</gene>
<proteinExistence type="inferred from homology"/>
<dbReference type="Proteomes" id="UP000051221">
    <property type="component" value="Unassembled WGS sequence"/>
</dbReference>
<dbReference type="FunCoup" id="A0A0Q2QYV8">
    <property type="interactions" value="3"/>
</dbReference>
<keyword evidence="1 2" id="KW-0963">Cytoplasm</keyword>
<dbReference type="HAMAP" id="MF_01119">
    <property type="entry name" value="UPF0294"/>
    <property type="match status" value="1"/>
</dbReference>
<dbReference type="Pfam" id="PF03372">
    <property type="entry name" value="Exo_endo_phos"/>
    <property type="match status" value="1"/>
</dbReference>
<accession>A0A0Q2QYV8</accession>
<evidence type="ECO:0000259" key="3">
    <source>
        <dbReference type="Pfam" id="PF03372"/>
    </source>
</evidence>
<dbReference type="Gene3D" id="3.60.10.10">
    <property type="entry name" value="Endonuclease/exonuclease/phosphatase"/>
    <property type="match status" value="1"/>
</dbReference>
<dbReference type="NCBIfam" id="NF003841">
    <property type="entry name" value="PRK05421.1-3"/>
    <property type="match status" value="1"/>
</dbReference>
<dbReference type="GO" id="GO:0003824">
    <property type="term" value="F:catalytic activity"/>
    <property type="evidence" value="ECO:0007669"/>
    <property type="project" value="InterPro"/>
</dbReference>
<dbReference type="EMBL" id="LKHS01000013">
    <property type="protein sequence ID" value="KQH85141.1"/>
    <property type="molecule type" value="Genomic_DNA"/>
</dbReference>
<comment type="caution">
    <text evidence="4">The sequence shown here is derived from an EMBL/GenBank/DDBJ whole genome shotgun (WGS) entry which is preliminary data.</text>
</comment>
<protein>
    <recommendedName>
        <fullName evidence="2">UPF0294 protein AMR76_14665</fullName>
    </recommendedName>
</protein>
<dbReference type="NCBIfam" id="NF003840">
    <property type="entry name" value="PRK05421.1-2"/>
    <property type="match status" value="1"/>
</dbReference>
<evidence type="ECO:0000256" key="1">
    <source>
        <dbReference type="ARBA" id="ARBA00022490"/>
    </source>
</evidence>
<dbReference type="InterPro" id="IPR005135">
    <property type="entry name" value="Endo/exonuclease/phosphatase"/>
</dbReference>
<feature type="domain" description="Endonuclease/exonuclease/phosphatase" evidence="3">
    <location>
        <begin position="67"/>
        <end position="271"/>
    </location>
</feature>
<evidence type="ECO:0000256" key="2">
    <source>
        <dbReference type="HAMAP-Rule" id="MF_01119"/>
    </source>
</evidence>
<organism evidence="4 5">
    <name type="scientific">Vibrio furnissii</name>
    <dbReference type="NCBI Taxonomy" id="29494"/>
    <lineage>
        <taxon>Bacteria</taxon>
        <taxon>Pseudomonadati</taxon>
        <taxon>Pseudomonadota</taxon>
        <taxon>Gammaproteobacteria</taxon>
        <taxon>Vibrionales</taxon>
        <taxon>Vibrionaceae</taxon>
        <taxon>Vibrio</taxon>
    </lineage>
</organism>
<keyword evidence="5" id="KW-1185">Reference proteome</keyword>
<name>A0A0Q2QYV8_VIBFU</name>
<dbReference type="InterPro" id="IPR022958">
    <property type="entry name" value="UPF0294"/>
</dbReference>
<reference evidence="4 5" key="1">
    <citation type="submission" date="2015-08" db="EMBL/GenBank/DDBJ databases">
        <title>Antibacterial properties of a collection of Vibrionaceae strains.</title>
        <authorList>
            <person name="Giubergia S."/>
        </authorList>
    </citation>
    <scope>NUCLEOTIDE SEQUENCE [LARGE SCALE GENOMIC DNA]</scope>
    <source>
        <strain evidence="4 5">S0821</strain>
    </source>
</reference>
<evidence type="ECO:0000313" key="4">
    <source>
        <dbReference type="EMBL" id="KQH85141.1"/>
    </source>
</evidence>
<dbReference type="AlphaFoldDB" id="A0A0Q2QYV8"/>
<sequence length="287" mass="32389">MKKRLLWLVLPLGVILALIGFSLVFTVPAEPQLFTIGKNERGQPLVCYHDPDAEALDDNGTLKLVVWNIYKQNRDTWQAELNRFSHDAQLVLLQEASMTPALQRWISEHHWGGTRVNAFQVLGESAGVLNLSRHMPQLACGYTEMEPWLRLPKSGIYALYPLSNGQVLAVVNLHAVNFSYGTQEYREQLTALIQELRQHKGPILVAGDFNSWSEKRTQVLRDALSALGMQEATFSPDNRTRFINGLPLDHVFYKQLTLKKAKAPESDASDHNPLLLEFSLSGYTAPR</sequence>
<dbReference type="InParanoid" id="A0A0Q2QYV8"/>
<dbReference type="SUPFAM" id="SSF56219">
    <property type="entry name" value="DNase I-like"/>
    <property type="match status" value="1"/>
</dbReference>
<dbReference type="InterPro" id="IPR036691">
    <property type="entry name" value="Endo/exonu/phosph_ase_sf"/>
</dbReference>
<comment type="similarity">
    <text evidence="2">Belongs to the UPF0294 family.</text>
</comment>